<dbReference type="EMBL" id="CP053923">
    <property type="protein sequence ID" value="QNT68205.1"/>
    <property type="molecule type" value="Genomic_DNA"/>
</dbReference>
<dbReference type="Pfam" id="PF00293">
    <property type="entry name" value="NUDIX"/>
    <property type="match status" value="1"/>
</dbReference>
<dbReference type="PANTHER" id="PTHR43222">
    <property type="entry name" value="NUDIX HYDROLASE 23"/>
    <property type="match status" value="1"/>
</dbReference>
<gene>
    <name evidence="2" type="ORF">HQ394_01015</name>
</gene>
<dbReference type="Proteomes" id="UP000516369">
    <property type="component" value="Chromosome"/>
</dbReference>
<dbReference type="SUPFAM" id="SSF55811">
    <property type="entry name" value="Nudix"/>
    <property type="match status" value="1"/>
</dbReference>
<keyword evidence="2" id="KW-0378">Hydrolase</keyword>
<keyword evidence="3" id="KW-1185">Reference proteome</keyword>
<dbReference type="InterPro" id="IPR000086">
    <property type="entry name" value="NUDIX_hydrolase_dom"/>
</dbReference>
<sequence length="177" mass="19544">MEEKQGAGPSVETIPDGDNRPRRICPDCGYIEYHNPKIIVGAVCAWEGRILLCQRAIAPSQGLWTIPAGFLELGETTAQGAAREVWEEAEARVDIGELLGVYEIPHISQVNMIYRARMLSAACAPGIESEAVRLVTWEEIPWGQLAFPSVRWSLERFRDQGAARVYAAAPMAPLTPR</sequence>
<proteinExistence type="predicted"/>
<protein>
    <submittedName>
        <fullName evidence="2">NUDIX hydrolase</fullName>
    </submittedName>
</protein>
<dbReference type="AlphaFoldDB" id="A0A7H1MXL9"/>
<dbReference type="Gene3D" id="3.90.79.10">
    <property type="entry name" value="Nucleoside Triphosphate Pyrophosphohydrolase"/>
    <property type="match status" value="1"/>
</dbReference>
<dbReference type="GO" id="GO:0016787">
    <property type="term" value="F:hydrolase activity"/>
    <property type="evidence" value="ECO:0007669"/>
    <property type="project" value="UniProtKB-KW"/>
</dbReference>
<evidence type="ECO:0000313" key="2">
    <source>
        <dbReference type="EMBL" id="QNT68205.1"/>
    </source>
</evidence>
<dbReference type="Gene3D" id="2.20.70.10">
    <property type="match status" value="1"/>
</dbReference>
<evidence type="ECO:0000313" key="3">
    <source>
        <dbReference type="Proteomes" id="UP000516369"/>
    </source>
</evidence>
<dbReference type="KEGG" id="dvn:HQ394_01015"/>
<organism evidence="2 3">
    <name type="scientific">Defluviicoccus vanus</name>
    <dbReference type="NCBI Taxonomy" id="111831"/>
    <lineage>
        <taxon>Bacteria</taxon>
        <taxon>Pseudomonadati</taxon>
        <taxon>Pseudomonadota</taxon>
        <taxon>Alphaproteobacteria</taxon>
        <taxon>Rhodospirillales</taxon>
        <taxon>Rhodospirillaceae</taxon>
        <taxon>Defluviicoccus</taxon>
    </lineage>
</organism>
<dbReference type="InterPro" id="IPR029401">
    <property type="entry name" value="Nudix_N"/>
</dbReference>
<dbReference type="InterPro" id="IPR015797">
    <property type="entry name" value="NUDIX_hydrolase-like_dom_sf"/>
</dbReference>
<dbReference type="PROSITE" id="PS51462">
    <property type="entry name" value="NUDIX"/>
    <property type="match status" value="1"/>
</dbReference>
<name>A0A7H1MXL9_9PROT</name>
<reference evidence="2 3" key="1">
    <citation type="submission" date="2020-05" db="EMBL/GenBank/DDBJ databases">
        <title>Complete closed genome sequence of Defluviicoccus vanus.</title>
        <authorList>
            <person name="Bessarab I."/>
            <person name="Arumugam K."/>
            <person name="Maszenan A.M."/>
            <person name="Seviour R.J."/>
            <person name="Williams R.B."/>
        </authorList>
    </citation>
    <scope>NUCLEOTIDE SEQUENCE [LARGE SCALE GENOMIC DNA]</scope>
    <source>
        <strain evidence="2 3">Ben 114</strain>
    </source>
</reference>
<dbReference type="CDD" id="cd04511">
    <property type="entry name" value="NUDIX_Hydrolase"/>
    <property type="match status" value="1"/>
</dbReference>
<accession>A0A7H1MXL9</accession>
<feature type="domain" description="Nudix hydrolase" evidence="1">
    <location>
        <begin position="32"/>
        <end position="159"/>
    </location>
</feature>
<evidence type="ECO:0000259" key="1">
    <source>
        <dbReference type="PROSITE" id="PS51462"/>
    </source>
</evidence>
<dbReference type="Pfam" id="PF14803">
    <property type="entry name" value="Zn_ribbon_Nudix"/>
    <property type="match status" value="1"/>
</dbReference>
<dbReference type="PANTHER" id="PTHR43222:SF2">
    <property type="entry name" value="NUDIX HYDROLASE 23, CHLOROPLASTIC"/>
    <property type="match status" value="1"/>
</dbReference>